<dbReference type="NCBIfam" id="TIGR01167">
    <property type="entry name" value="LPXTG_anchor"/>
    <property type="match status" value="1"/>
</dbReference>
<accession>A0A365L800</accession>
<evidence type="ECO:0000313" key="3">
    <source>
        <dbReference type="EMBL" id="RAZ81241.1"/>
    </source>
</evidence>
<evidence type="ECO:0000256" key="2">
    <source>
        <dbReference type="SAM" id="SignalP"/>
    </source>
</evidence>
<gene>
    <name evidence="3" type="ORF">DP120_02855</name>
</gene>
<feature type="signal peptide" evidence="2">
    <location>
        <begin position="1"/>
        <end position="26"/>
    </location>
</feature>
<comment type="caution">
    <text evidence="3">The sequence shown here is derived from an EMBL/GenBank/DDBJ whole genome shotgun (WGS) entry which is preliminary data.</text>
</comment>
<reference evidence="3 4" key="1">
    <citation type="submission" date="2018-06" db="EMBL/GenBank/DDBJ databases">
        <title>The draft genome sequences of strains SCU63 and S1.</title>
        <authorList>
            <person name="Gan L."/>
        </authorList>
    </citation>
    <scope>NUCLEOTIDE SEQUENCE [LARGE SCALE GENOMIC DNA]</scope>
    <source>
        <strain evidence="3 4">SCU63</strain>
    </source>
</reference>
<dbReference type="InterPro" id="IPR030832">
    <property type="entry name" value="Acidic_LPXTA"/>
</dbReference>
<dbReference type="AlphaFoldDB" id="A0A365L800"/>
<evidence type="ECO:0000256" key="1">
    <source>
        <dbReference type="SAM" id="Phobius"/>
    </source>
</evidence>
<keyword evidence="4" id="KW-1185">Reference proteome</keyword>
<evidence type="ECO:0000313" key="4">
    <source>
        <dbReference type="Proteomes" id="UP000251002"/>
    </source>
</evidence>
<organism evidence="3 4">
    <name type="scientific">Planococcus halotolerans</name>
    <dbReference type="NCBI Taxonomy" id="2233542"/>
    <lineage>
        <taxon>Bacteria</taxon>
        <taxon>Bacillati</taxon>
        <taxon>Bacillota</taxon>
        <taxon>Bacilli</taxon>
        <taxon>Bacillales</taxon>
        <taxon>Caryophanaceae</taxon>
        <taxon>Planococcus</taxon>
    </lineage>
</organism>
<dbReference type="Proteomes" id="UP000251002">
    <property type="component" value="Unassembled WGS sequence"/>
</dbReference>
<evidence type="ECO:0008006" key="5">
    <source>
        <dbReference type="Google" id="ProtNLM"/>
    </source>
</evidence>
<keyword evidence="1" id="KW-1133">Transmembrane helix</keyword>
<keyword evidence="2" id="KW-0732">Signal</keyword>
<dbReference type="RefSeq" id="WP_112221664.1">
    <property type="nucleotide sequence ID" value="NZ_CP196859.1"/>
</dbReference>
<proteinExistence type="predicted"/>
<keyword evidence="1" id="KW-0472">Membrane</keyword>
<protein>
    <recommendedName>
        <fullName evidence="5">Processed acidic surface protein</fullName>
    </recommendedName>
</protein>
<dbReference type="EMBL" id="QLZR01000001">
    <property type="protein sequence ID" value="RAZ81241.1"/>
    <property type="molecule type" value="Genomic_DNA"/>
</dbReference>
<name>A0A365L800_9BACL</name>
<feature type="chain" id="PRO_5016852106" description="Processed acidic surface protein" evidence="2">
    <location>
        <begin position="27"/>
        <end position="448"/>
    </location>
</feature>
<feature type="transmembrane region" description="Helical" evidence="1">
    <location>
        <begin position="422"/>
        <end position="440"/>
    </location>
</feature>
<sequence>MKKLLVLLMAVLLVVSALPASTFAIAKDDPEFEKFLAEINWSKKSYINYLMEKNWSLDDFGDVSELGTPLSEEGIQTVLEDFELTREELNELLVNFGDIEEGEDVLDGTYLIFNEELYFYTEYYLTEDFGMIDEDGEEFTEFLKGINWTKEDYLAYLESKDWGLEYFSDVSELGTPLSEEGVQKVLKDFDLTREELNALLVEFGDIEKGQDVLDSHMYIIFNEDLYFYVEWYLDEENYIDLNDMDIFTEVGLTEEELDRLLEHFMTLNFEDEAFLDELDALLQRLDAVAYFESMDDLDAEQIAVLLDIFNDMMNLFEVETKYYLTDGKEKTALTLTSLLALETTNGKDLLIEIFDREGTFLADIVLTAEMFGSEIIKETGKDLVVVEEVIAAPKKEVKSVKKDTKAVQTTKGGKLPKTATDYVSNALVGLAFVLIGLLLFRRMKTVSN</sequence>
<dbReference type="NCBIfam" id="TIGR04383">
    <property type="entry name" value="acidic_w_LPXTA"/>
    <property type="match status" value="2"/>
</dbReference>
<keyword evidence="1" id="KW-0812">Transmembrane</keyword>